<dbReference type="InterPro" id="IPR027417">
    <property type="entry name" value="P-loop_NTPase"/>
</dbReference>
<accession>A0A941E6B1</accession>
<dbReference type="AlphaFoldDB" id="A0A941E6B1"/>
<dbReference type="Gene3D" id="3.40.50.300">
    <property type="entry name" value="P-loop containing nucleotide triphosphate hydrolases"/>
    <property type="match status" value="1"/>
</dbReference>
<dbReference type="Proteomes" id="UP000676325">
    <property type="component" value="Unassembled WGS sequence"/>
</dbReference>
<comment type="caution">
    <text evidence="1">The sequence shown here is derived from an EMBL/GenBank/DDBJ whole genome shotgun (WGS) entry which is preliminary data.</text>
</comment>
<gene>
    <name evidence="1" type="ORF">KDK95_00185</name>
</gene>
<dbReference type="EMBL" id="JAGSOH010000001">
    <property type="protein sequence ID" value="MBR7824708.1"/>
    <property type="molecule type" value="Genomic_DNA"/>
</dbReference>
<dbReference type="InterPro" id="IPR011991">
    <property type="entry name" value="ArsR-like_HTH"/>
</dbReference>
<dbReference type="PANTHER" id="PTHR34704:SF1">
    <property type="entry name" value="ATPASE"/>
    <property type="match status" value="1"/>
</dbReference>
<dbReference type="GO" id="GO:0005524">
    <property type="term" value="F:ATP binding"/>
    <property type="evidence" value="ECO:0007669"/>
    <property type="project" value="UniProtKB-KW"/>
</dbReference>
<dbReference type="SUPFAM" id="SSF46785">
    <property type="entry name" value="Winged helix' DNA-binding domain"/>
    <property type="match status" value="1"/>
</dbReference>
<dbReference type="InterPro" id="IPR036388">
    <property type="entry name" value="WH-like_DNA-bd_sf"/>
</dbReference>
<evidence type="ECO:0000313" key="1">
    <source>
        <dbReference type="EMBL" id="MBR7824708.1"/>
    </source>
</evidence>
<name>A0A941E6B1_9ACTN</name>
<dbReference type="InterPro" id="IPR036390">
    <property type="entry name" value="WH_DNA-bd_sf"/>
</dbReference>
<dbReference type="Gene3D" id="1.10.10.10">
    <property type="entry name" value="Winged helix-like DNA-binding domain superfamily/Winged helix DNA-binding domain"/>
    <property type="match status" value="1"/>
</dbReference>
<proteinExistence type="predicted"/>
<dbReference type="CDD" id="cd00090">
    <property type="entry name" value="HTH_ARSR"/>
    <property type="match status" value="1"/>
</dbReference>
<keyword evidence="1" id="KW-0067">ATP-binding</keyword>
<organism evidence="1 2">
    <name type="scientific">Actinospica acidithermotolerans</name>
    <dbReference type="NCBI Taxonomy" id="2828514"/>
    <lineage>
        <taxon>Bacteria</taxon>
        <taxon>Bacillati</taxon>
        <taxon>Actinomycetota</taxon>
        <taxon>Actinomycetes</taxon>
        <taxon>Catenulisporales</taxon>
        <taxon>Actinospicaceae</taxon>
        <taxon>Actinospica</taxon>
    </lineage>
</organism>
<dbReference type="PANTHER" id="PTHR34704">
    <property type="entry name" value="ATPASE"/>
    <property type="match status" value="1"/>
</dbReference>
<keyword evidence="1" id="KW-0547">Nucleotide-binding</keyword>
<sequence length="491" mass="54053">MFAKPQDMFDRDAEWAALARFAADERPGATLGVVSGRRRQGKTFLLDALCKESGGFFFEATEAADPESLMRIGAELGQYTGAAFPPRPADWHEVVDGLLRLGEERPVTVVIDEFPYLAKASPSLPSVIQAAFGPRRDERLRSRTRLLLCGSAMSFMGRLLSGTAPLRGRAGLEMVVRTLDYRQAAEFWGVRDPRLAALLYAVVGGTPAYRDGAAGGRAPGSEAEFGQWVIEHVLDRFSPLFREARYLLAEEPDIRDNALYHSVLAAVAEGNATRGGIAGYLERKSTDISHHLSVLEDAGLLVRDVDAFRPGRSVYRMREPLIVFHHAVMRPEWSRLERQGRAEQVWQDSQRRFLGSVMGPRFEQICRDWAQDYAPSDLFASPVAHVGHGVVNDPERRTSHEIDIVVSGNDAAGRRILLGLGEAKWQEPLGLGHLERLKRVRELLIAAGHPGAESAKLLCFGAAEPSAQLRSLAAEGEVTVIGLDELYAPRA</sequence>
<protein>
    <submittedName>
        <fullName evidence="1">ATP-binding protein</fullName>
    </submittedName>
</protein>
<dbReference type="SUPFAM" id="SSF52540">
    <property type="entry name" value="P-loop containing nucleoside triphosphate hydrolases"/>
    <property type="match status" value="1"/>
</dbReference>
<evidence type="ECO:0000313" key="2">
    <source>
        <dbReference type="Proteomes" id="UP000676325"/>
    </source>
</evidence>
<keyword evidence="2" id="KW-1185">Reference proteome</keyword>
<reference evidence="1" key="1">
    <citation type="submission" date="2021-04" db="EMBL/GenBank/DDBJ databases">
        <title>Genome based classification of Actinospica acidithermotolerans sp. nov., an actinobacterium isolated from an Indonesian hot spring.</title>
        <authorList>
            <person name="Kusuma A.B."/>
            <person name="Putra K.E."/>
            <person name="Nafisah S."/>
            <person name="Loh J."/>
            <person name="Nouioui I."/>
            <person name="Goodfellow M."/>
        </authorList>
    </citation>
    <scope>NUCLEOTIDE SEQUENCE</scope>
    <source>
        <strain evidence="1">MGRD01-02</strain>
    </source>
</reference>